<evidence type="ECO:0000256" key="11">
    <source>
        <dbReference type="ARBA" id="ARBA00032707"/>
    </source>
</evidence>
<protein>
    <recommendedName>
        <fullName evidence="4 14">Undecaprenyl-diphosphatase</fullName>
        <ecNumber evidence="3 14">3.6.1.27</ecNumber>
    </recommendedName>
    <alternativeName>
        <fullName evidence="12 14">Bacitracin resistance protein</fullName>
    </alternativeName>
    <alternativeName>
        <fullName evidence="11 14">Undecaprenyl pyrophosphate phosphatase</fullName>
    </alternativeName>
</protein>
<comment type="catalytic activity">
    <reaction evidence="13 14">
        <text>di-trans,octa-cis-undecaprenyl diphosphate + H2O = di-trans,octa-cis-undecaprenyl phosphate + phosphate + H(+)</text>
        <dbReference type="Rhea" id="RHEA:28094"/>
        <dbReference type="ChEBI" id="CHEBI:15377"/>
        <dbReference type="ChEBI" id="CHEBI:15378"/>
        <dbReference type="ChEBI" id="CHEBI:43474"/>
        <dbReference type="ChEBI" id="CHEBI:58405"/>
        <dbReference type="ChEBI" id="CHEBI:60392"/>
        <dbReference type="EC" id="3.6.1.27"/>
    </reaction>
</comment>
<feature type="transmembrane region" description="Helical" evidence="14">
    <location>
        <begin position="40"/>
        <end position="59"/>
    </location>
</feature>
<evidence type="ECO:0000256" key="4">
    <source>
        <dbReference type="ARBA" id="ARBA00021581"/>
    </source>
</evidence>
<feature type="transmembrane region" description="Helical" evidence="14">
    <location>
        <begin position="184"/>
        <end position="208"/>
    </location>
</feature>
<feature type="transmembrane region" description="Helical" evidence="14">
    <location>
        <begin position="84"/>
        <end position="108"/>
    </location>
</feature>
<gene>
    <name evidence="14" type="primary">uppP</name>
    <name evidence="15" type="ORF">GTQ45_04075</name>
</gene>
<evidence type="ECO:0000313" key="16">
    <source>
        <dbReference type="Proteomes" id="UP000470384"/>
    </source>
</evidence>
<evidence type="ECO:0000313" key="15">
    <source>
        <dbReference type="EMBL" id="NBG94904.1"/>
    </source>
</evidence>
<evidence type="ECO:0000256" key="9">
    <source>
        <dbReference type="ARBA" id="ARBA00023136"/>
    </source>
</evidence>
<keyword evidence="9 14" id="KW-0472">Membrane</keyword>
<evidence type="ECO:0000256" key="2">
    <source>
        <dbReference type="ARBA" id="ARBA00010621"/>
    </source>
</evidence>
<feature type="transmembrane region" description="Helical" evidence="14">
    <location>
        <begin position="246"/>
        <end position="266"/>
    </location>
</feature>
<evidence type="ECO:0000256" key="14">
    <source>
        <dbReference type="HAMAP-Rule" id="MF_01006"/>
    </source>
</evidence>
<name>A0A845Q8X6_9HYPH</name>
<dbReference type="GO" id="GO:0071555">
    <property type="term" value="P:cell wall organization"/>
    <property type="evidence" value="ECO:0007669"/>
    <property type="project" value="UniProtKB-KW"/>
</dbReference>
<dbReference type="GO" id="GO:0009252">
    <property type="term" value="P:peptidoglycan biosynthetic process"/>
    <property type="evidence" value="ECO:0007669"/>
    <property type="project" value="UniProtKB-KW"/>
</dbReference>
<reference evidence="15 16" key="1">
    <citation type="journal article" date="2016" name="Int. J. Syst. Evol. Microbiol.">
        <title>Pyruvatibacter mobilis gen. nov., sp. nov., a marine bacterium from the culture broth of Picochlorum sp. 122.</title>
        <authorList>
            <person name="Wang G."/>
            <person name="Tang M."/>
            <person name="Wu H."/>
            <person name="Dai S."/>
            <person name="Li T."/>
            <person name="Chen C."/>
            <person name="He H."/>
            <person name="Fan J."/>
            <person name="Xiang W."/>
            <person name="Li X."/>
        </authorList>
    </citation>
    <scope>NUCLEOTIDE SEQUENCE [LARGE SCALE GENOMIC DNA]</scope>
    <source>
        <strain evidence="15 16">GYP-11</strain>
    </source>
</reference>
<dbReference type="PANTHER" id="PTHR30622">
    <property type="entry name" value="UNDECAPRENYL-DIPHOSPHATASE"/>
    <property type="match status" value="1"/>
</dbReference>
<organism evidence="15 16">
    <name type="scientific">Pyruvatibacter mobilis</name>
    <dbReference type="NCBI Taxonomy" id="1712261"/>
    <lineage>
        <taxon>Bacteria</taxon>
        <taxon>Pseudomonadati</taxon>
        <taxon>Pseudomonadota</taxon>
        <taxon>Alphaproteobacteria</taxon>
        <taxon>Hyphomicrobiales</taxon>
        <taxon>Parvibaculaceae</taxon>
        <taxon>Pyruvatibacter</taxon>
    </lineage>
</organism>
<keyword evidence="14" id="KW-0133">Cell shape</keyword>
<dbReference type="Proteomes" id="UP000470384">
    <property type="component" value="Unassembled WGS sequence"/>
</dbReference>
<evidence type="ECO:0000256" key="5">
    <source>
        <dbReference type="ARBA" id="ARBA00022475"/>
    </source>
</evidence>
<evidence type="ECO:0000256" key="13">
    <source>
        <dbReference type="ARBA" id="ARBA00047594"/>
    </source>
</evidence>
<comment type="subcellular location">
    <subcellularLocation>
        <location evidence="1 14">Cell membrane</location>
        <topology evidence="1 14">Multi-pass membrane protein</topology>
    </subcellularLocation>
</comment>
<keyword evidence="10 14" id="KW-0046">Antibiotic resistance</keyword>
<dbReference type="EMBL" id="WXYQ01000004">
    <property type="protein sequence ID" value="NBG94904.1"/>
    <property type="molecule type" value="Genomic_DNA"/>
</dbReference>
<keyword evidence="16" id="KW-1185">Reference proteome</keyword>
<dbReference type="RefSeq" id="WP_160586962.1">
    <property type="nucleotide sequence ID" value="NZ_BMHN01000001.1"/>
</dbReference>
<accession>A0A845Q8X6</accession>
<comment type="miscellaneous">
    <text evidence="14">Bacitracin is thought to be involved in the inhibition of peptidoglycan synthesis by sequestering undecaprenyl diphosphate, thereby reducing the pool of lipid carrier available.</text>
</comment>
<dbReference type="Pfam" id="PF02673">
    <property type="entry name" value="BacA"/>
    <property type="match status" value="1"/>
</dbReference>
<dbReference type="EC" id="3.6.1.27" evidence="3 14"/>
<dbReference type="PANTHER" id="PTHR30622:SF4">
    <property type="entry name" value="UNDECAPRENYL-DIPHOSPHATASE"/>
    <property type="match status" value="1"/>
</dbReference>
<evidence type="ECO:0000256" key="12">
    <source>
        <dbReference type="ARBA" id="ARBA00032932"/>
    </source>
</evidence>
<dbReference type="GO" id="GO:0005886">
    <property type="term" value="C:plasma membrane"/>
    <property type="evidence" value="ECO:0007669"/>
    <property type="project" value="UniProtKB-SubCell"/>
</dbReference>
<evidence type="ECO:0000256" key="6">
    <source>
        <dbReference type="ARBA" id="ARBA00022692"/>
    </source>
</evidence>
<evidence type="ECO:0000256" key="3">
    <source>
        <dbReference type="ARBA" id="ARBA00012374"/>
    </source>
</evidence>
<feature type="transmembrane region" description="Helical" evidence="14">
    <location>
        <begin position="220"/>
        <end position="240"/>
    </location>
</feature>
<evidence type="ECO:0000256" key="1">
    <source>
        <dbReference type="ARBA" id="ARBA00004651"/>
    </source>
</evidence>
<dbReference type="NCBIfam" id="NF001393">
    <property type="entry name" value="PRK00281.2-4"/>
    <property type="match status" value="1"/>
</dbReference>
<evidence type="ECO:0000256" key="7">
    <source>
        <dbReference type="ARBA" id="ARBA00022801"/>
    </source>
</evidence>
<dbReference type="InterPro" id="IPR003824">
    <property type="entry name" value="UppP"/>
</dbReference>
<sequence length="267" mass="28410">MPLSQLIVLAIIQGLTEFLPISSSGHLALVDELTGWADQGVLIDMAIHVGSLFAVLIYFRKDVLELIGGAWMLLRGEMTEAGRLVLYLVGASVPIFVVGFAVVSSGLVDGLRGAATIAWANMVFALLLYWGDRAGGTSRTLREMSWGQALIIGLSQIAAIMPGASRSGVTMTAARFLGFDRKEAARFSMLLAIPTILGAGAATAMELIDSGNTTLQTDAVIAAFLSFLAAWLSIAVFMRLLENISLTPFVIYRVVLGAALLGWLYLG</sequence>
<dbReference type="GO" id="GO:0046677">
    <property type="term" value="P:response to antibiotic"/>
    <property type="evidence" value="ECO:0007669"/>
    <property type="project" value="UniProtKB-UniRule"/>
</dbReference>
<proteinExistence type="inferred from homology"/>
<dbReference type="GO" id="GO:0008360">
    <property type="term" value="P:regulation of cell shape"/>
    <property type="evidence" value="ECO:0007669"/>
    <property type="project" value="UniProtKB-KW"/>
</dbReference>
<dbReference type="AlphaFoldDB" id="A0A845Q8X6"/>
<comment type="function">
    <text evidence="14">Catalyzes the dephosphorylation of undecaprenyl diphosphate (UPP). Confers resistance to bacitracin.</text>
</comment>
<keyword evidence="14" id="KW-0961">Cell wall biogenesis/degradation</keyword>
<keyword evidence="14" id="KW-0573">Peptidoglycan synthesis</keyword>
<keyword evidence="5 14" id="KW-1003">Cell membrane</keyword>
<feature type="transmembrane region" description="Helical" evidence="14">
    <location>
        <begin position="114"/>
        <end position="132"/>
    </location>
</feature>
<keyword evidence="7 14" id="KW-0378">Hydrolase</keyword>
<comment type="similarity">
    <text evidence="2 14">Belongs to the UppP family.</text>
</comment>
<dbReference type="HAMAP" id="MF_01006">
    <property type="entry name" value="Undec_diphosphatase"/>
    <property type="match status" value="1"/>
</dbReference>
<keyword evidence="8 14" id="KW-1133">Transmembrane helix</keyword>
<dbReference type="GeneID" id="300655815"/>
<comment type="caution">
    <text evidence="15">The sequence shown here is derived from an EMBL/GenBank/DDBJ whole genome shotgun (WGS) entry which is preliminary data.</text>
</comment>
<evidence type="ECO:0000256" key="8">
    <source>
        <dbReference type="ARBA" id="ARBA00022989"/>
    </source>
</evidence>
<dbReference type="OrthoDB" id="9808289at2"/>
<keyword evidence="6 14" id="KW-0812">Transmembrane</keyword>
<evidence type="ECO:0000256" key="10">
    <source>
        <dbReference type="ARBA" id="ARBA00023251"/>
    </source>
</evidence>
<dbReference type="GO" id="GO:0050380">
    <property type="term" value="F:undecaprenyl-diphosphatase activity"/>
    <property type="evidence" value="ECO:0007669"/>
    <property type="project" value="UniProtKB-UniRule"/>
</dbReference>